<dbReference type="GO" id="GO:0003677">
    <property type="term" value="F:DNA binding"/>
    <property type="evidence" value="ECO:0007669"/>
    <property type="project" value="InterPro"/>
</dbReference>
<organism evidence="2 3">
    <name type="scientific">Nocardioides glacieisoli</name>
    <dbReference type="NCBI Taxonomy" id="1168730"/>
    <lineage>
        <taxon>Bacteria</taxon>
        <taxon>Bacillati</taxon>
        <taxon>Actinomycetota</taxon>
        <taxon>Actinomycetes</taxon>
        <taxon>Propionibacteriales</taxon>
        <taxon>Nocardioidaceae</taxon>
        <taxon>Nocardioides</taxon>
    </lineage>
</organism>
<evidence type="ECO:0000259" key="1">
    <source>
        <dbReference type="PROSITE" id="PS50943"/>
    </source>
</evidence>
<comment type="caution">
    <text evidence="2">The sequence shown here is derived from an EMBL/GenBank/DDBJ whole genome shotgun (WGS) entry which is preliminary data.</text>
</comment>
<dbReference type="AlphaFoldDB" id="A0A4V1RJV2"/>
<dbReference type="SUPFAM" id="SSF47413">
    <property type="entry name" value="lambda repressor-like DNA-binding domains"/>
    <property type="match status" value="1"/>
</dbReference>
<dbReference type="OrthoDB" id="5074395at2"/>
<dbReference type="Gene3D" id="1.10.260.40">
    <property type="entry name" value="lambda repressor-like DNA-binding domains"/>
    <property type="match status" value="1"/>
</dbReference>
<dbReference type="InterPro" id="IPR001387">
    <property type="entry name" value="Cro/C1-type_HTH"/>
</dbReference>
<name>A0A4V1RJV2_9ACTN</name>
<proteinExistence type="predicted"/>
<dbReference type="Proteomes" id="UP000291838">
    <property type="component" value="Unassembled WGS sequence"/>
</dbReference>
<keyword evidence="3" id="KW-1185">Reference proteome</keyword>
<accession>A0A4V1RJV2</accession>
<protein>
    <submittedName>
        <fullName evidence="2">XRE family transcriptional regulator</fullName>
    </submittedName>
</protein>
<reference evidence="2 3" key="1">
    <citation type="submission" date="2019-01" db="EMBL/GenBank/DDBJ databases">
        <title>Novel species of Nocardioides.</title>
        <authorList>
            <person name="Liu Q."/>
            <person name="Xin Y.-H."/>
        </authorList>
    </citation>
    <scope>NUCLEOTIDE SEQUENCE [LARGE SCALE GENOMIC DNA]</scope>
    <source>
        <strain evidence="2 3">HLT3-15</strain>
    </source>
</reference>
<evidence type="ECO:0000313" key="3">
    <source>
        <dbReference type="Proteomes" id="UP000291838"/>
    </source>
</evidence>
<gene>
    <name evidence="2" type="ORF">EUA06_11735</name>
</gene>
<dbReference type="PROSITE" id="PS50943">
    <property type="entry name" value="HTH_CROC1"/>
    <property type="match status" value="1"/>
</dbReference>
<dbReference type="SMART" id="SM00530">
    <property type="entry name" value="HTH_XRE"/>
    <property type="match status" value="1"/>
</dbReference>
<evidence type="ECO:0000313" key="2">
    <source>
        <dbReference type="EMBL" id="RYB90072.1"/>
    </source>
</evidence>
<feature type="domain" description="HTH cro/C1-type" evidence="1">
    <location>
        <begin position="38"/>
        <end position="98"/>
    </location>
</feature>
<dbReference type="InterPro" id="IPR010982">
    <property type="entry name" value="Lambda_DNA-bd_dom_sf"/>
</dbReference>
<sequence>MSTQIGARGLFQLGWPHTDRMKDAVAVGETAKLLATNLRTLRAAQGETQLAVAAAAGLTPQHYRLLEKAVSPSGGPANPRLSTLLALAQVHGISVAELLIARPHA</sequence>
<dbReference type="EMBL" id="SDWS01000005">
    <property type="protein sequence ID" value="RYB90072.1"/>
    <property type="molecule type" value="Genomic_DNA"/>
</dbReference>
<dbReference type="Pfam" id="PF01381">
    <property type="entry name" value="HTH_3"/>
    <property type="match status" value="1"/>
</dbReference>